<gene>
    <name evidence="7" type="ordered locus">midi_00125</name>
</gene>
<accession>F7XUU7</accession>
<dbReference type="InterPro" id="IPR001917">
    <property type="entry name" value="Aminotrans_II_pyridoxalP_BS"/>
</dbReference>
<dbReference type="PANTHER" id="PTHR13693">
    <property type="entry name" value="CLASS II AMINOTRANSFERASE/8-AMINO-7-OXONONANOATE SYNTHASE"/>
    <property type="match status" value="1"/>
</dbReference>
<keyword evidence="3 7" id="KW-0808">Transferase</keyword>
<name>F7XUU7_MIDMI</name>
<dbReference type="InterPro" id="IPR004839">
    <property type="entry name" value="Aminotransferase_I/II_large"/>
</dbReference>
<sequence length="384" mass="42822">MQLESYKKLESYKSYCLELRENNIFREIKHTKQNNPFIDFSSNDYLNFSNSQEILAAAYNAGKTFGVGSTGSRLLSGNKIIFHELEEKIAKDKNTEAALIFNSGYQANISVISTLLLADVLKAQPLVFFDKLNHSSLYQGVKLAGAQLIRYNHSNYNHLADLLDSYSTDTRPKFLIAETLYGMDGDILDINKIAGICKRYEVFLFLDEAHATGILGEKGYGLSTYLDHNEINYVAMGTFSKAMGGCGAYVACSEDIKDYLINKCSGFIYSTALSPMVVGAAAKAWDKISTLNKERLELFNNANFLREELRKMGFDTGLSTTHIVPIALKDNKLVVEIANKLRDKNIVVSAVRQPTVPYARIRIALSTAHSKDDISQLLHTLSTL</sequence>
<dbReference type="SUPFAM" id="SSF53383">
    <property type="entry name" value="PLP-dependent transferases"/>
    <property type="match status" value="1"/>
</dbReference>
<dbReference type="OrthoDB" id="9807157at2"/>
<dbReference type="InterPro" id="IPR050087">
    <property type="entry name" value="AON_synthase_class-II"/>
</dbReference>
<dbReference type="Proteomes" id="UP000006639">
    <property type="component" value="Chromosome"/>
</dbReference>
<dbReference type="InterPro" id="IPR015424">
    <property type="entry name" value="PyrdxlP-dep_Trfase"/>
</dbReference>
<dbReference type="InterPro" id="IPR015421">
    <property type="entry name" value="PyrdxlP-dep_Trfase_major"/>
</dbReference>
<evidence type="ECO:0000259" key="6">
    <source>
        <dbReference type="Pfam" id="PF00155"/>
    </source>
</evidence>
<dbReference type="Pfam" id="PF00155">
    <property type="entry name" value="Aminotran_1_2"/>
    <property type="match status" value="1"/>
</dbReference>
<comment type="cofactor">
    <cofactor evidence="1 5">
        <name>pyridoxal 5'-phosphate</name>
        <dbReference type="ChEBI" id="CHEBI:597326"/>
    </cofactor>
</comment>
<proteinExistence type="inferred from homology"/>
<comment type="similarity">
    <text evidence="5">Belongs to the class-II pyridoxal-phosphate-dependent aminotransferase family.</text>
</comment>
<dbReference type="Gene3D" id="3.40.640.10">
    <property type="entry name" value="Type I PLP-dependent aspartate aminotransferase-like (Major domain)"/>
    <property type="match status" value="1"/>
</dbReference>
<keyword evidence="8" id="KW-1185">Reference proteome</keyword>
<reference evidence="7 8" key="1">
    <citation type="journal article" date="2011" name="Mol. Biol. Evol.">
        <title>Phylogenomic evidence for the presence of a flagellum and cbb3 oxidase in the free-living mitochondrial ancestor.</title>
        <authorList>
            <person name="Sassera D."/>
            <person name="Lo N."/>
            <person name="Epis S."/>
            <person name="D'Auria G."/>
            <person name="Montagna M."/>
            <person name="Comandatore F."/>
            <person name="Horner D."/>
            <person name="Pereto J."/>
            <person name="Luciano A.M."/>
            <person name="Franciosi F."/>
            <person name="Ferri E."/>
            <person name="Crotti E."/>
            <person name="Bazzocchi C."/>
            <person name="Daffonchio D."/>
            <person name="Sacchi L."/>
            <person name="Moya A."/>
            <person name="Latorre A."/>
            <person name="Bandi C."/>
        </authorList>
    </citation>
    <scope>NUCLEOTIDE SEQUENCE [LARGE SCALE GENOMIC DNA]</scope>
    <source>
        <strain evidence="7 8">IricVA</strain>
    </source>
</reference>
<dbReference type="HOGENOM" id="CLU_015846_11_2_5"/>
<evidence type="ECO:0000256" key="1">
    <source>
        <dbReference type="ARBA" id="ARBA00001933"/>
    </source>
</evidence>
<dbReference type="STRING" id="696127.midi_00125"/>
<keyword evidence="7" id="KW-0012">Acyltransferase</keyword>
<feature type="domain" description="Aminotransferase class I/classII large" evidence="6">
    <location>
        <begin position="37"/>
        <end position="380"/>
    </location>
</feature>
<keyword evidence="4 5" id="KW-0663">Pyridoxal phosphate</keyword>
<evidence type="ECO:0000256" key="4">
    <source>
        <dbReference type="ARBA" id="ARBA00022898"/>
    </source>
</evidence>
<dbReference type="AlphaFoldDB" id="F7XUU7"/>
<evidence type="ECO:0000256" key="5">
    <source>
        <dbReference type="RuleBase" id="RU003693"/>
    </source>
</evidence>
<dbReference type="PROSITE" id="PS00599">
    <property type="entry name" value="AA_TRANSFER_CLASS_2"/>
    <property type="match status" value="1"/>
</dbReference>
<protein>
    <recommendedName>
        <fullName evidence="2">5-aminolevulinate synthase</fullName>
    </recommendedName>
</protein>
<dbReference type="EMBL" id="CP002130">
    <property type="protein sequence ID" value="AEI88446.1"/>
    <property type="molecule type" value="Genomic_DNA"/>
</dbReference>
<evidence type="ECO:0000313" key="7">
    <source>
        <dbReference type="EMBL" id="AEI88446.1"/>
    </source>
</evidence>
<evidence type="ECO:0000313" key="8">
    <source>
        <dbReference type="Proteomes" id="UP000006639"/>
    </source>
</evidence>
<dbReference type="GO" id="GO:0016746">
    <property type="term" value="F:acyltransferase activity"/>
    <property type="evidence" value="ECO:0007669"/>
    <property type="project" value="UniProtKB-KW"/>
</dbReference>
<dbReference type="InterPro" id="IPR015422">
    <property type="entry name" value="PyrdxlP-dep_Trfase_small"/>
</dbReference>
<organism evidence="7 8">
    <name type="scientific">Midichloria mitochondrii (strain IricVA)</name>
    <dbReference type="NCBI Taxonomy" id="696127"/>
    <lineage>
        <taxon>Bacteria</taxon>
        <taxon>Pseudomonadati</taxon>
        <taxon>Pseudomonadota</taxon>
        <taxon>Alphaproteobacteria</taxon>
        <taxon>Rickettsiales</taxon>
        <taxon>Candidatus Midichloriaceae</taxon>
        <taxon>Candidatus Midichloria</taxon>
    </lineage>
</organism>
<evidence type="ECO:0000256" key="3">
    <source>
        <dbReference type="ARBA" id="ARBA00022679"/>
    </source>
</evidence>
<dbReference type="Gene3D" id="3.90.1150.10">
    <property type="entry name" value="Aspartate Aminotransferase, domain 1"/>
    <property type="match status" value="1"/>
</dbReference>
<dbReference type="GO" id="GO:0030170">
    <property type="term" value="F:pyridoxal phosphate binding"/>
    <property type="evidence" value="ECO:0007669"/>
    <property type="project" value="InterPro"/>
</dbReference>
<dbReference type="KEGG" id="mmn:midi_00125"/>
<evidence type="ECO:0000256" key="2">
    <source>
        <dbReference type="ARBA" id="ARBA00017999"/>
    </source>
</evidence>